<evidence type="ECO:0000313" key="2">
    <source>
        <dbReference type="Proteomes" id="UP001247805"/>
    </source>
</evidence>
<comment type="caution">
    <text evidence="1">The sequence shown here is derived from an EMBL/GenBank/DDBJ whole genome shotgun (WGS) entry which is preliminary data.</text>
</comment>
<proteinExistence type="predicted"/>
<dbReference type="InterPro" id="IPR023296">
    <property type="entry name" value="Glyco_hydro_beta-prop_sf"/>
</dbReference>
<keyword evidence="2" id="KW-1185">Reference proteome</keyword>
<evidence type="ECO:0000313" key="1">
    <source>
        <dbReference type="EMBL" id="MDU0355917.1"/>
    </source>
</evidence>
<name>A0ABU3T161_9ALTE</name>
<reference evidence="1 2" key="1">
    <citation type="submission" date="2023-10" db="EMBL/GenBank/DDBJ databases">
        <title>Glaciecola aquimarina strain GGW-M5 nov., isolated from a coastal seawater.</title>
        <authorList>
            <person name="Bayburt H."/>
            <person name="Kim J.M."/>
            <person name="Choi B.J."/>
            <person name="Jeon C.O."/>
        </authorList>
    </citation>
    <scope>NUCLEOTIDE SEQUENCE [LARGE SCALE GENOMIC DNA]</scope>
    <source>
        <strain evidence="1 2">KCTC 32108</strain>
    </source>
</reference>
<dbReference type="RefSeq" id="WP_316027433.1">
    <property type="nucleotide sequence ID" value="NZ_JAWDIO010000002.1"/>
</dbReference>
<accession>A0ABU3T161</accession>
<gene>
    <name evidence="1" type="ORF">RS130_20315</name>
</gene>
<dbReference type="EMBL" id="JAWDIO010000002">
    <property type="protein sequence ID" value="MDU0355917.1"/>
    <property type="molecule type" value="Genomic_DNA"/>
</dbReference>
<organism evidence="1 2">
    <name type="scientific">Paraglaciecola aquimarina</name>
    <dbReference type="NCBI Taxonomy" id="1235557"/>
    <lineage>
        <taxon>Bacteria</taxon>
        <taxon>Pseudomonadati</taxon>
        <taxon>Pseudomonadota</taxon>
        <taxon>Gammaproteobacteria</taxon>
        <taxon>Alteromonadales</taxon>
        <taxon>Alteromonadaceae</taxon>
        <taxon>Paraglaciecola</taxon>
    </lineage>
</organism>
<protein>
    <submittedName>
        <fullName evidence="1">Uncharacterized protein</fullName>
    </submittedName>
</protein>
<dbReference type="Gene3D" id="2.115.10.20">
    <property type="entry name" value="Glycosyl hydrolase domain, family 43"/>
    <property type="match status" value="1"/>
</dbReference>
<sequence>MNFFYEGGKGKRYSVLSRFDADLSLDVNEPELKQSWMGLNSHFYFTRGLNKEQKQRAIQRAIKQ</sequence>
<dbReference type="Proteomes" id="UP001247805">
    <property type="component" value="Unassembled WGS sequence"/>
</dbReference>